<dbReference type="AlphaFoldDB" id="A0A1F6DEB3"/>
<dbReference type="EMBL" id="MFLA01000016">
    <property type="protein sequence ID" value="OGG59769.1"/>
    <property type="molecule type" value="Genomic_DNA"/>
</dbReference>
<feature type="compositionally biased region" description="Basic and acidic residues" evidence="1">
    <location>
        <begin position="9"/>
        <end position="32"/>
    </location>
</feature>
<evidence type="ECO:0000256" key="1">
    <source>
        <dbReference type="SAM" id="MobiDB-lite"/>
    </source>
</evidence>
<organism evidence="2 3">
    <name type="scientific">Candidatus Kaiserbacteria bacterium RIFCSPHIGHO2_01_FULL_56_24</name>
    <dbReference type="NCBI Taxonomy" id="1798487"/>
    <lineage>
        <taxon>Bacteria</taxon>
        <taxon>Candidatus Kaiseribacteriota</taxon>
    </lineage>
</organism>
<protein>
    <submittedName>
        <fullName evidence="2">Uncharacterized protein</fullName>
    </submittedName>
</protein>
<proteinExistence type="predicted"/>
<reference evidence="2 3" key="1">
    <citation type="journal article" date="2016" name="Nat. Commun.">
        <title>Thousands of microbial genomes shed light on interconnected biogeochemical processes in an aquifer system.</title>
        <authorList>
            <person name="Anantharaman K."/>
            <person name="Brown C.T."/>
            <person name="Hug L.A."/>
            <person name="Sharon I."/>
            <person name="Castelle C.J."/>
            <person name="Probst A.J."/>
            <person name="Thomas B.C."/>
            <person name="Singh A."/>
            <person name="Wilkins M.J."/>
            <person name="Karaoz U."/>
            <person name="Brodie E.L."/>
            <person name="Williams K.H."/>
            <person name="Hubbard S.S."/>
            <person name="Banfield J.F."/>
        </authorList>
    </citation>
    <scope>NUCLEOTIDE SEQUENCE [LARGE SCALE GENOMIC DNA]</scope>
</reference>
<evidence type="ECO:0000313" key="3">
    <source>
        <dbReference type="Proteomes" id="UP000176377"/>
    </source>
</evidence>
<comment type="caution">
    <text evidence="2">The sequence shown here is derived from an EMBL/GenBank/DDBJ whole genome shotgun (WGS) entry which is preliminary data.</text>
</comment>
<sequence>MKKTRARPTKGDKNEVRQEMHLTRPPRLEGVVKEAMMQPKRKKRRTKRARITPKKAQGSGAQERKDYQLKSQHH</sequence>
<feature type="compositionally biased region" description="Basic residues" evidence="1">
    <location>
        <begin position="39"/>
        <end position="53"/>
    </location>
</feature>
<dbReference type="Proteomes" id="UP000176377">
    <property type="component" value="Unassembled WGS sequence"/>
</dbReference>
<gene>
    <name evidence="2" type="ORF">A2765_04240</name>
</gene>
<evidence type="ECO:0000313" key="2">
    <source>
        <dbReference type="EMBL" id="OGG59769.1"/>
    </source>
</evidence>
<feature type="region of interest" description="Disordered" evidence="1">
    <location>
        <begin position="1"/>
        <end position="74"/>
    </location>
</feature>
<name>A0A1F6DEB3_9BACT</name>
<accession>A0A1F6DEB3</accession>